<dbReference type="GO" id="GO:0005886">
    <property type="term" value="C:plasma membrane"/>
    <property type="evidence" value="ECO:0007669"/>
    <property type="project" value="TreeGrafter"/>
</dbReference>
<dbReference type="RefSeq" id="WP_193928778.1">
    <property type="nucleotide sequence ID" value="NZ_JADEYC010000019.1"/>
</dbReference>
<dbReference type="Gene3D" id="2.30.110.10">
    <property type="entry name" value="Electron Transport, Fmn-binding Protein, Chain A"/>
    <property type="match status" value="1"/>
</dbReference>
<evidence type="ECO:0000313" key="3">
    <source>
        <dbReference type="EMBL" id="MBE9375350.1"/>
    </source>
</evidence>
<sequence length="147" mass="16006">MALDGEYEPNAWDWVADHVARYEASGGADGGTMKDRPCVVLTTKGARSGKTRKVPVMRVSDGERYAVVASLGGAPNNPVWANNLMTFPQDVRLQDGPRVLDCTAHLAEGAERATWWDRAVAAFPEYAEYQGKTDRVIPVFVLEPVAG</sequence>
<dbReference type="AlphaFoldDB" id="A0A929G087"/>
<dbReference type="PANTHER" id="PTHR39428">
    <property type="entry name" value="F420H(2)-DEPENDENT QUINONE REDUCTASE RV1261C"/>
    <property type="match status" value="1"/>
</dbReference>
<reference evidence="3" key="1">
    <citation type="submission" date="2020-10" db="EMBL/GenBank/DDBJ databases">
        <title>Diversity and distribution of actinomycetes associated with coral in the coast of Hainan.</title>
        <authorList>
            <person name="Li F."/>
        </authorList>
    </citation>
    <scope>NUCLEOTIDE SEQUENCE</scope>
    <source>
        <strain evidence="3">HNM0983</strain>
    </source>
</reference>
<evidence type="ECO:0000256" key="2">
    <source>
        <dbReference type="ARBA" id="ARBA00049106"/>
    </source>
</evidence>
<name>A0A929G087_9PSEU</name>
<dbReference type="GO" id="GO:0070967">
    <property type="term" value="F:coenzyme F420 binding"/>
    <property type="evidence" value="ECO:0007669"/>
    <property type="project" value="TreeGrafter"/>
</dbReference>
<dbReference type="InterPro" id="IPR004378">
    <property type="entry name" value="F420H2_quin_Rdtase"/>
</dbReference>
<dbReference type="InterPro" id="IPR012349">
    <property type="entry name" value="Split_barrel_FMN-bd"/>
</dbReference>
<protein>
    <submittedName>
        <fullName evidence="3">Nitroreductase family deazaflavin-dependent oxidoreductase</fullName>
    </submittedName>
</protein>
<dbReference type="GO" id="GO:0016491">
    <property type="term" value="F:oxidoreductase activity"/>
    <property type="evidence" value="ECO:0007669"/>
    <property type="project" value="InterPro"/>
</dbReference>
<comment type="similarity">
    <text evidence="1">Belongs to the F420H(2)-dependent quinone reductase family.</text>
</comment>
<gene>
    <name evidence="3" type="ORF">IQ251_12930</name>
</gene>
<dbReference type="EMBL" id="JADEYC010000019">
    <property type="protein sequence ID" value="MBE9375350.1"/>
    <property type="molecule type" value="Genomic_DNA"/>
</dbReference>
<evidence type="ECO:0000256" key="1">
    <source>
        <dbReference type="ARBA" id="ARBA00008710"/>
    </source>
</evidence>
<comment type="caution">
    <text evidence="3">The sequence shown here is derived from an EMBL/GenBank/DDBJ whole genome shotgun (WGS) entry which is preliminary data.</text>
</comment>
<evidence type="ECO:0000313" key="4">
    <source>
        <dbReference type="Proteomes" id="UP000598360"/>
    </source>
</evidence>
<dbReference type="Proteomes" id="UP000598360">
    <property type="component" value="Unassembled WGS sequence"/>
</dbReference>
<organism evidence="3 4">
    <name type="scientific">Saccharopolyspora montiporae</name>
    <dbReference type="NCBI Taxonomy" id="2781240"/>
    <lineage>
        <taxon>Bacteria</taxon>
        <taxon>Bacillati</taxon>
        <taxon>Actinomycetota</taxon>
        <taxon>Actinomycetes</taxon>
        <taxon>Pseudonocardiales</taxon>
        <taxon>Pseudonocardiaceae</taxon>
        <taxon>Saccharopolyspora</taxon>
    </lineage>
</organism>
<dbReference type="NCBIfam" id="TIGR00026">
    <property type="entry name" value="hi_GC_TIGR00026"/>
    <property type="match status" value="1"/>
</dbReference>
<proteinExistence type="inferred from homology"/>
<dbReference type="Pfam" id="PF04075">
    <property type="entry name" value="F420H2_quin_red"/>
    <property type="match status" value="1"/>
</dbReference>
<comment type="catalytic activity">
    <reaction evidence="2">
        <text>oxidized coenzyme F420-(gamma-L-Glu)(n) + a quinol + H(+) = reduced coenzyme F420-(gamma-L-Glu)(n) + a quinone</text>
        <dbReference type="Rhea" id="RHEA:39663"/>
        <dbReference type="Rhea" id="RHEA-COMP:12939"/>
        <dbReference type="Rhea" id="RHEA-COMP:14378"/>
        <dbReference type="ChEBI" id="CHEBI:15378"/>
        <dbReference type="ChEBI" id="CHEBI:24646"/>
        <dbReference type="ChEBI" id="CHEBI:132124"/>
        <dbReference type="ChEBI" id="CHEBI:133980"/>
        <dbReference type="ChEBI" id="CHEBI:139511"/>
    </reaction>
</comment>
<dbReference type="PANTHER" id="PTHR39428:SF3">
    <property type="entry name" value="DEAZAFLAVIN-DEPENDENT NITROREDUCTASE"/>
    <property type="match status" value="1"/>
</dbReference>
<keyword evidence="4" id="KW-1185">Reference proteome</keyword>
<accession>A0A929G087</accession>